<evidence type="ECO:0000313" key="2">
    <source>
        <dbReference type="EMBL" id="WBL36611.1"/>
    </source>
</evidence>
<proteinExistence type="predicted"/>
<dbReference type="Proteomes" id="UP001212803">
    <property type="component" value="Chromosome"/>
</dbReference>
<evidence type="ECO:0000256" key="1">
    <source>
        <dbReference type="SAM" id="Phobius"/>
    </source>
</evidence>
<keyword evidence="1" id="KW-0472">Membrane</keyword>
<organism evidence="2 3">
    <name type="scientific">Tepidiforma flava</name>
    <dbReference type="NCBI Taxonomy" id="3004094"/>
    <lineage>
        <taxon>Bacteria</taxon>
        <taxon>Bacillati</taxon>
        <taxon>Chloroflexota</taxon>
        <taxon>Tepidiformia</taxon>
        <taxon>Tepidiformales</taxon>
        <taxon>Tepidiformaceae</taxon>
        <taxon>Tepidiforma</taxon>
    </lineage>
</organism>
<feature type="transmembrane region" description="Helical" evidence="1">
    <location>
        <begin position="12"/>
        <end position="35"/>
    </location>
</feature>
<keyword evidence="1" id="KW-0812">Transmembrane</keyword>
<reference evidence="2 3" key="1">
    <citation type="journal article" date="2023" name="ISME J.">
        <title>Thermophilic Dehalococcoidia with unusual traits shed light on an unexpected past.</title>
        <authorList>
            <person name="Palmer M."/>
            <person name="Covington J.K."/>
            <person name="Zhou E.M."/>
            <person name="Thomas S.C."/>
            <person name="Habib N."/>
            <person name="Seymour C.O."/>
            <person name="Lai D."/>
            <person name="Johnston J."/>
            <person name="Hashimi A."/>
            <person name="Jiao J.Y."/>
            <person name="Muok A.R."/>
            <person name="Liu L."/>
            <person name="Xian W.D."/>
            <person name="Zhi X.Y."/>
            <person name="Li M.M."/>
            <person name="Silva L.P."/>
            <person name="Bowen B.P."/>
            <person name="Louie K."/>
            <person name="Briegel A."/>
            <person name="Pett-Ridge J."/>
            <person name="Weber P.K."/>
            <person name="Tocheva E.I."/>
            <person name="Woyke T."/>
            <person name="Northen T.R."/>
            <person name="Mayali X."/>
            <person name="Li W.J."/>
            <person name="Hedlund B.P."/>
        </authorList>
    </citation>
    <scope>NUCLEOTIDE SEQUENCE [LARGE SCALE GENOMIC DNA]</scope>
    <source>
        <strain evidence="2 3">YIM 72310</strain>
    </source>
</reference>
<dbReference type="RefSeq" id="WP_270057133.1">
    <property type="nucleotide sequence ID" value="NZ_CP115149.1"/>
</dbReference>
<protein>
    <submittedName>
        <fullName evidence="2">Uncharacterized protein</fullName>
    </submittedName>
</protein>
<name>A0ABY7MA91_9CHLR</name>
<keyword evidence="1" id="KW-1133">Transmembrane helix</keyword>
<sequence length="81" mass="8279">MGSWRRLHESEAGHVTSAAGALIAGAGAVLVGIGAANGTGWLAVAGGIIAGVGILGWEVLRHYSIDQKLMARLDRLESKGE</sequence>
<gene>
    <name evidence="2" type="ORF">O0235_03385</name>
</gene>
<accession>A0ABY7MA91</accession>
<keyword evidence="3" id="KW-1185">Reference proteome</keyword>
<feature type="transmembrane region" description="Helical" evidence="1">
    <location>
        <begin position="41"/>
        <end position="60"/>
    </location>
</feature>
<dbReference type="EMBL" id="CP115149">
    <property type="protein sequence ID" value="WBL36611.1"/>
    <property type="molecule type" value="Genomic_DNA"/>
</dbReference>
<evidence type="ECO:0000313" key="3">
    <source>
        <dbReference type="Proteomes" id="UP001212803"/>
    </source>
</evidence>